<name>A0A4U5LNS1_STECR</name>
<keyword evidence="2" id="KW-1185">Reference proteome</keyword>
<reference evidence="1 2" key="1">
    <citation type="journal article" date="2015" name="Genome Biol.">
        <title>Comparative genomics of Steinernema reveals deeply conserved gene regulatory networks.</title>
        <authorList>
            <person name="Dillman A.R."/>
            <person name="Macchietto M."/>
            <person name="Porter C.F."/>
            <person name="Rogers A."/>
            <person name="Williams B."/>
            <person name="Antoshechkin I."/>
            <person name="Lee M.M."/>
            <person name="Goodwin Z."/>
            <person name="Lu X."/>
            <person name="Lewis E.E."/>
            <person name="Goodrich-Blair H."/>
            <person name="Stock S.P."/>
            <person name="Adams B.J."/>
            <person name="Sternberg P.W."/>
            <person name="Mortazavi A."/>
        </authorList>
    </citation>
    <scope>NUCLEOTIDE SEQUENCE [LARGE SCALE GENOMIC DNA]</scope>
    <source>
        <strain evidence="1 2">ALL</strain>
    </source>
</reference>
<dbReference type="Proteomes" id="UP000298663">
    <property type="component" value="Unassembled WGS sequence"/>
</dbReference>
<reference evidence="1 2" key="2">
    <citation type="journal article" date="2019" name="G3 (Bethesda)">
        <title>Hybrid Assembly of the Genome of the Entomopathogenic Nematode Steinernema carpocapsae Identifies the X-Chromosome.</title>
        <authorList>
            <person name="Serra L."/>
            <person name="Macchietto M."/>
            <person name="Macias-Munoz A."/>
            <person name="McGill C.J."/>
            <person name="Rodriguez I.M."/>
            <person name="Rodriguez B."/>
            <person name="Murad R."/>
            <person name="Mortazavi A."/>
        </authorList>
    </citation>
    <scope>NUCLEOTIDE SEQUENCE [LARGE SCALE GENOMIC DNA]</scope>
    <source>
        <strain evidence="1 2">ALL</strain>
    </source>
</reference>
<evidence type="ECO:0000313" key="1">
    <source>
        <dbReference type="EMBL" id="TKR57541.1"/>
    </source>
</evidence>
<dbReference type="AlphaFoldDB" id="A0A4U5LNS1"/>
<evidence type="ECO:0000313" key="2">
    <source>
        <dbReference type="Proteomes" id="UP000298663"/>
    </source>
</evidence>
<accession>A0A4U5LNS1</accession>
<gene>
    <name evidence="1" type="ORF">L596_030791</name>
</gene>
<protein>
    <submittedName>
        <fullName evidence="1">Uncharacterized protein</fullName>
    </submittedName>
</protein>
<proteinExistence type="predicted"/>
<organism evidence="1 2">
    <name type="scientific">Steinernema carpocapsae</name>
    <name type="common">Entomopathogenic nematode</name>
    <dbReference type="NCBI Taxonomy" id="34508"/>
    <lineage>
        <taxon>Eukaryota</taxon>
        <taxon>Metazoa</taxon>
        <taxon>Ecdysozoa</taxon>
        <taxon>Nematoda</taxon>
        <taxon>Chromadorea</taxon>
        <taxon>Rhabditida</taxon>
        <taxon>Tylenchina</taxon>
        <taxon>Panagrolaimomorpha</taxon>
        <taxon>Strongyloidoidea</taxon>
        <taxon>Steinernematidae</taxon>
        <taxon>Steinernema</taxon>
    </lineage>
</organism>
<sequence length="131" mass="15091">MLILAFYQLSCTSFLFLDKKPPLRDVEAPDDNQTEAPAFLLALTVAPVTPRSLLMRPPWTPPSFNLNRLQFAIKTIFSSIRCDRRDVGVDSLKVTLKTVDENWKNILKRALSLKSFLKMYATFEKKRQENV</sequence>
<dbReference type="EMBL" id="AZBU02000015">
    <property type="protein sequence ID" value="TKR57541.1"/>
    <property type="molecule type" value="Genomic_DNA"/>
</dbReference>
<comment type="caution">
    <text evidence="1">The sequence shown here is derived from an EMBL/GenBank/DDBJ whole genome shotgun (WGS) entry which is preliminary data.</text>
</comment>